<dbReference type="AlphaFoldDB" id="A0A1B4PMH2"/>
<dbReference type="InterPro" id="IPR045851">
    <property type="entry name" value="AMP-bd_C_sf"/>
</dbReference>
<organism evidence="1 2">
    <name type="scientific">Burkholderia cepacia</name>
    <name type="common">Pseudomonas cepacia</name>
    <dbReference type="NCBI Taxonomy" id="292"/>
    <lineage>
        <taxon>Bacteria</taxon>
        <taxon>Pseudomonadati</taxon>
        <taxon>Pseudomonadota</taxon>
        <taxon>Betaproteobacteria</taxon>
        <taxon>Burkholderiales</taxon>
        <taxon>Burkholderiaceae</taxon>
        <taxon>Burkholderia</taxon>
        <taxon>Burkholderia cepacia complex</taxon>
    </lineage>
</organism>
<dbReference type="Gene3D" id="3.30.300.30">
    <property type="match status" value="1"/>
</dbReference>
<evidence type="ECO:0000313" key="2">
    <source>
        <dbReference type="Proteomes" id="UP000094776"/>
    </source>
</evidence>
<name>A0A1B4PMH2_BURCE</name>
<evidence type="ECO:0000313" key="1">
    <source>
        <dbReference type="EMBL" id="AOK15127.1"/>
    </source>
</evidence>
<protein>
    <submittedName>
        <fullName evidence="1">AMP-binding protein</fullName>
    </submittedName>
</protein>
<proteinExistence type="predicted"/>
<gene>
    <name evidence="1" type="ORF">WT26_02615</name>
</gene>
<dbReference type="EMBL" id="CP013442">
    <property type="protein sequence ID" value="AOK15127.1"/>
    <property type="molecule type" value="Genomic_DNA"/>
</dbReference>
<dbReference type="Proteomes" id="UP000094776">
    <property type="component" value="Chromosome 3"/>
</dbReference>
<accession>A0A1B4PMH2</accession>
<reference evidence="1 2" key="1">
    <citation type="submission" date="2015-12" db="EMBL/GenBank/DDBJ databases">
        <title>Diversity of Burkholderia near neighbor genomes.</title>
        <authorList>
            <person name="Sahl J."/>
            <person name="Wagner D."/>
            <person name="Keim P."/>
        </authorList>
    </citation>
    <scope>NUCLEOTIDE SEQUENCE [LARGE SCALE GENOMIC DNA]</scope>
    <source>
        <strain evidence="1 2">MSMB1184WGS</strain>
    </source>
</reference>
<sequence length="89" mass="9620">MLEAIGRFDLAALAPEICREVWDACQLTLSGVIRVKKGEIHTTSSGNIQRATCAKMLAEGAYTIEDAYLHDAAQAWLAPVIERCASATL</sequence>